<dbReference type="Gene3D" id="3.40.50.300">
    <property type="entry name" value="P-loop containing nucleotide triphosphate hydrolases"/>
    <property type="match status" value="1"/>
</dbReference>
<dbReference type="PANTHER" id="PTHR10903:SF146">
    <property type="entry name" value="AIG1-LIKE PROTEIN_ 48352-49494-RELATED"/>
    <property type="match status" value="1"/>
</dbReference>
<accession>A0A565BDQ6</accession>
<dbReference type="OrthoDB" id="8954335at2759"/>
<name>A0A565BDQ6_9BRAS</name>
<evidence type="ECO:0000259" key="4">
    <source>
        <dbReference type="Pfam" id="PF04548"/>
    </source>
</evidence>
<reference evidence="5" key="1">
    <citation type="submission" date="2019-07" db="EMBL/GenBank/DDBJ databases">
        <authorList>
            <person name="Dittberner H."/>
        </authorList>
    </citation>
    <scope>NUCLEOTIDE SEQUENCE [LARGE SCALE GENOMIC DNA]</scope>
</reference>
<keyword evidence="2" id="KW-0547">Nucleotide-binding</keyword>
<proteinExistence type="inferred from homology"/>
<evidence type="ECO:0000313" key="5">
    <source>
        <dbReference type="EMBL" id="VVA99757.1"/>
    </source>
</evidence>
<comment type="caution">
    <text evidence="5">The sequence shown here is derived from an EMBL/GenBank/DDBJ whole genome shotgun (WGS) entry which is preliminary data.</text>
</comment>
<keyword evidence="3" id="KW-0342">GTP-binding</keyword>
<dbReference type="EMBL" id="CABITT030000003">
    <property type="protein sequence ID" value="VVA99757.1"/>
    <property type="molecule type" value="Genomic_DNA"/>
</dbReference>
<comment type="similarity">
    <text evidence="1">Belongs to the TRAFAC class TrmE-Era-EngA-EngB-Septin-like GTPase superfamily. AIG1/Toc34/Toc159-like paraseptin GTPase family. IAN subfamily.</text>
</comment>
<sequence>MIVLFTGADELNEGTLDKYLSLGCPQYLKAIVRMCDGRKVLFDNKTNDEAKKLKQVQELMAHVATIYKNNDGNPLTREM</sequence>
<dbReference type="AlphaFoldDB" id="A0A565BDQ6"/>
<feature type="domain" description="AIG1-type G" evidence="4">
    <location>
        <begin position="1"/>
        <end position="79"/>
    </location>
</feature>
<dbReference type="InterPro" id="IPR045058">
    <property type="entry name" value="GIMA/IAN/Toc"/>
</dbReference>
<organism evidence="5 6">
    <name type="scientific">Arabis nemorensis</name>
    <dbReference type="NCBI Taxonomy" id="586526"/>
    <lineage>
        <taxon>Eukaryota</taxon>
        <taxon>Viridiplantae</taxon>
        <taxon>Streptophyta</taxon>
        <taxon>Embryophyta</taxon>
        <taxon>Tracheophyta</taxon>
        <taxon>Spermatophyta</taxon>
        <taxon>Magnoliopsida</taxon>
        <taxon>eudicotyledons</taxon>
        <taxon>Gunneridae</taxon>
        <taxon>Pentapetalae</taxon>
        <taxon>rosids</taxon>
        <taxon>malvids</taxon>
        <taxon>Brassicales</taxon>
        <taxon>Brassicaceae</taxon>
        <taxon>Arabideae</taxon>
        <taxon>Arabis</taxon>
    </lineage>
</organism>
<dbReference type="InterPro" id="IPR027417">
    <property type="entry name" value="P-loop_NTPase"/>
</dbReference>
<evidence type="ECO:0000256" key="1">
    <source>
        <dbReference type="ARBA" id="ARBA00008535"/>
    </source>
</evidence>
<evidence type="ECO:0000313" key="6">
    <source>
        <dbReference type="Proteomes" id="UP000489600"/>
    </source>
</evidence>
<dbReference type="GO" id="GO:0005525">
    <property type="term" value="F:GTP binding"/>
    <property type="evidence" value="ECO:0007669"/>
    <property type="project" value="UniProtKB-KW"/>
</dbReference>
<protein>
    <recommendedName>
        <fullName evidence="4">AIG1-type G domain-containing protein</fullName>
    </recommendedName>
</protein>
<dbReference type="Proteomes" id="UP000489600">
    <property type="component" value="Unassembled WGS sequence"/>
</dbReference>
<evidence type="ECO:0000256" key="2">
    <source>
        <dbReference type="ARBA" id="ARBA00022741"/>
    </source>
</evidence>
<dbReference type="PANTHER" id="PTHR10903">
    <property type="entry name" value="GTPASE, IMAP FAMILY MEMBER-RELATED"/>
    <property type="match status" value="1"/>
</dbReference>
<dbReference type="InterPro" id="IPR006703">
    <property type="entry name" value="G_AIG1"/>
</dbReference>
<dbReference type="Pfam" id="PF04548">
    <property type="entry name" value="AIG1"/>
    <property type="match status" value="1"/>
</dbReference>
<gene>
    <name evidence="5" type="ORF">ANE_LOCUS10202</name>
</gene>
<keyword evidence="6" id="KW-1185">Reference proteome</keyword>
<evidence type="ECO:0000256" key="3">
    <source>
        <dbReference type="ARBA" id="ARBA00023134"/>
    </source>
</evidence>